<dbReference type="AlphaFoldDB" id="A0AAE0MKP4"/>
<proteinExistence type="predicted"/>
<feature type="region of interest" description="Disordered" evidence="1">
    <location>
        <begin position="141"/>
        <end position="162"/>
    </location>
</feature>
<name>A0AAE0MKP4_9PEZI</name>
<dbReference type="Proteomes" id="UP001286456">
    <property type="component" value="Unassembled WGS sequence"/>
</dbReference>
<keyword evidence="2" id="KW-1133">Transmembrane helix</keyword>
<comment type="caution">
    <text evidence="3">The sequence shown here is derived from an EMBL/GenBank/DDBJ whole genome shotgun (WGS) entry which is preliminary data.</text>
</comment>
<dbReference type="EMBL" id="JAUEPO010000001">
    <property type="protein sequence ID" value="KAK3336151.1"/>
    <property type="molecule type" value="Genomic_DNA"/>
</dbReference>
<keyword evidence="2" id="KW-0472">Membrane</keyword>
<protein>
    <submittedName>
        <fullName evidence="3">Uncharacterized protein</fullName>
    </submittedName>
</protein>
<feature type="transmembrane region" description="Helical" evidence="2">
    <location>
        <begin position="216"/>
        <end position="235"/>
    </location>
</feature>
<reference evidence="3" key="1">
    <citation type="journal article" date="2023" name="Mol. Phylogenet. Evol.">
        <title>Genome-scale phylogeny and comparative genomics of the fungal order Sordariales.</title>
        <authorList>
            <person name="Hensen N."/>
            <person name="Bonometti L."/>
            <person name="Westerberg I."/>
            <person name="Brannstrom I.O."/>
            <person name="Guillou S."/>
            <person name="Cros-Aarteil S."/>
            <person name="Calhoun S."/>
            <person name="Haridas S."/>
            <person name="Kuo A."/>
            <person name="Mondo S."/>
            <person name="Pangilinan J."/>
            <person name="Riley R."/>
            <person name="LaButti K."/>
            <person name="Andreopoulos B."/>
            <person name="Lipzen A."/>
            <person name="Chen C."/>
            <person name="Yan M."/>
            <person name="Daum C."/>
            <person name="Ng V."/>
            <person name="Clum A."/>
            <person name="Steindorff A."/>
            <person name="Ohm R.A."/>
            <person name="Martin F."/>
            <person name="Silar P."/>
            <person name="Natvig D.O."/>
            <person name="Lalanne C."/>
            <person name="Gautier V."/>
            <person name="Ament-Velasquez S.L."/>
            <person name="Kruys A."/>
            <person name="Hutchinson M.I."/>
            <person name="Powell A.J."/>
            <person name="Barry K."/>
            <person name="Miller A.N."/>
            <person name="Grigoriev I.V."/>
            <person name="Debuchy R."/>
            <person name="Gladieux P."/>
            <person name="Hiltunen Thoren M."/>
            <person name="Johannesson H."/>
        </authorList>
    </citation>
    <scope>NUCLEOTIDE SEQUENCE</scope>
    <source>
        <strain evidence="3">SMH4131-1</strain>
    </source>
</reference>
<evidence type="ECO:0000313" key="3">
    <source>
        <dbReference type="EMBL" id="KAK3336151.1"/>
    </source>
</evidence>
<evidence type="ECO:0000256" key="2">
    <source>
        <dbReference type="SAM" id="Phobius"/>
    </source>
</evidence>
<keyword evidence="4" id="KW-1185">Reference proteome</keyword>
<keyword evidence="2" id="KW-0812">Transmembrane</keyword>
<sequence>MRSAEITAVYLALPLVYPVPCRCVSGPVMQCNACPVMPAIDDGFDEQNSKTYRKTVGAFRLAGNPLPTETQTNSRHFPNPYPVRTSIAMHRLRIASHCVSSTRSNRWIGWMGFGAYHREARKCRLLPVCVLCVCTCLHHSRERSKPGPARLRRERRKADRSARYRGTTLSTNTATLSIQPLRPFFVIRCFIFTFFFLRYLPFFFSPVCLFQWSGRGWAASASRLLLACFFSLQIFSSFAPCQLELERALHACRVGRIPKNAFSLDASRPYEERQHCPAMPSCPVQLMPCDVMGSECRNARLQSMKQATWHFHRTRHAV</sequence>
<organism evidence="3 4">
    <name type="scientific">Cercophora scortea</name>
    <dbReference type="NCBI Taxonomy" id="314031"/>
    <lineage>
        <taxon>Eukaryota</taxon>
        <taxon>Fungi</taxon>
        <taxon>Dikarya</taxon>
        <taxon>Ascomycota</taxon>
        <taxon>Pezizomycotina</taxon>
        <taxon>Sordariomycetes</taxon>
        <taxon>Sordariomycetidae</taxon>
        <taxon>Sordariales</taxon>
        <taxon>Lasiosphaeriaceae</taxon>
        <taxon>Cercophora</taxon>
    </lineage>
</organism>
<gene>
    <name evidence="3" type="ORF">B0T19DRAFT_29888</name>
</gene>
<evidence type="ECO:0000313" key="4">
    <source>
        <dbReference type="Proteomes" id="UP001286456"/>
    </source>
</evidence>
<feature type="transmembrane region" description="Helical" evidence="2">
    <location>
        <begin position="185"/>
        <end position="204"/>
    </location>
</feature>
<evidence type="ECO:0000256" key="1">
    <source>
        <dbReference type="SAM" id="MobiDB-lite"/>
    </source>
</evidence>
<accession>A0AAE0MKP4</accession>
<reference evidence="3" key="2">
    <citation type="submission" date="2023-06" db="EMBL/GenBank/DDBJ databases">
        <authorList>
            <consortium name="Lawrence Berkeley National Laboratory"/>
            <person name="Haridas S."/>
            <person name="Hensen N."/>
            <person name="Bonometti L."/>
            <person name="Westerberg I."/>
            <person name="Brannstrom I.O."/>
            <person name="Guillou S."/>
            <person name="Cros-Aarteil S."/>
            <person name="Calhoun S."/>
            <person name="Kuo A."/>
            <person name="Mondo S."/>
            <person name="Pangilinan J."/>
            <person name="Riley R."/>
            <person name="Labutti K."/>
            <person name="Andreopoulos B."/>
            <person name="Lipzen A."/>
            <person name="Chen C."/>
            <person name="Yanf M."/>
            <person name="Daum C."/>
            <person name="Ng V."/>
            <person name="Clum A."/>
            <person name="Steindorff A."/>
            <person name="Ohm R."/>
            <person name="Martin F."/>
            <person name="Silar P."/>
            <person name="Natvig D."/>
            <person name="Lalanne C."/>
            <person name="Gautier V."/>
            <person name="Ament-Velasquez S.L."/>
            <person name="Kruys A."/>
            <person name="Hutchinson M.I."/>
            <person name="Powell A.J."/>
            <person name="Barry K."/>
            <person name="Miller A.N."/>
            <person name="Grigoriev I.V."/>
            <person name="Debuchy R."/>
            <person name="Gladieux P."/>
            <person name="Thoren M.H."/>
            <person name="Johannesson H."/>
        </authorList>
    </citation>
    <scope>NUCLEOTIDE SEQUENCE</scope>
    <source>
        <strain evidence="3">SMH4131-1</strain>
    </source>
</reference>